<keyword evidence="4 9" id="KW-0812">Transmembrane</keyword>
<keyword evidence="7 11" id="KW-0472">Membrane</keyword>
<keyword evidence="2" id="KW-0813">Transport</keyword>
<proteinExistence type="inferred from homology"/>
<comment type="subcellular location">
    <subcellularLocation>
        <location evidence="1">Cell membrane</location>
        <topology evidence="1">Multi-pass membrane protein</topology>
    </subcellularLocation>
    <subcellularLocation>
        <location evidence="9">Membrane</location>
        <topology evidence="9">Multi-pass membrane protein</topology>
    </subcellularLocation>
</comment>
<feature type="region of interest" description="Disordered" evidence="10">
    <location>
        <begin position="257"/>
        <end position="279"/>
    </location>
</feature>
<dbReference type="NCBIfam" id="TIGR03592">
    <property type="entry name" value="yidC_oxa1_cterm"/>
    <property type="match status" value="1"/>
</dbReference>
<feature type="transmembrane region" description="Helical" evidence="11">
    <location>
        <begin position="92"/>
        <end position="113"/>
    </location>
</feature>
<comment type="similarity">
    <text evidence="9">Belongs to the OXA1/ALB3/YidC family.</text>
</comment>
<dbReference type="Proteomes" id="UP000177067">
    <property type="component" value="Unassembled WGS sequence"/>
</dbReference>
<evidence type="ECO:0000256" key="7">
    <source>
        <dbReference type="ARBA" id="ARBA00023136"/>
    </source>
</evidence>
<dbReference type="PANTHER" id="PTHR12428">
    <property type="entry name" value="OXA1"/>
    <property type="match status" value="1"/>
</dbReference>
<dbReference type="InterPro" id="IPR001708">
    <property type="entry name" value="YidC/ALB3/OXA1/COX18"/>
</dbReference>
<evidence type="ECO:0000256" key="5">
    <source>
        <dbReference type="ARBA" id="ARBA00022927"/>
    </source>
</evidence>
<reference evidence="13 14" key="1">
    <citation type="journal article" date="2016" name="Nat. Commun.">
        <title>Thousands of microbial genomes shed light on interconnected biogeochemical processes in an aquifer system.</title>
        <authorList>
            <person name="Anantharaman K."/>
            <person name="Brown C.T."/>
            <person name="Hug L.A."/>
            <person name="Sharon I."/>
            <person name="Castelle C.J."/>
            <person name="Probst A.J."/>
            <person name="Thomas B.C."/>
            <person name="Singh A."/>
            <person name="Wilkins M.J."/>
            <person name="Karaoz U."/>
            <person name="Brodie E.L."/>
            <person name="Williams K.H."/>
            <person name="Hubbard S.S."/>
            <person name="Banfield J.F."/>
        </authorList>
    </citation>
    <scope>NUCLEOTIDE SEQUENCE [LARGE SCALE GENOMIC DNA]</scope>
</reference>
<keyword evidence="5" id="KW-0653">Protein transport</keyword>
<evidence type="ECO:0000259" key="12">
    <source>
        <dbReference type="Pfam" id="PF02096"/>
    </source>
</evidence>
<dbReference type="GO" id="GO:0032977">
    <property type="term" value="F:membrane insertase activity"/>
    <property type="evidence" value="ECO:0007669"/>
    <property type="project" value="InterPro"/>
</dbReference>
<keyword evidence="8" id="KW-0143">Chaperone</keyword>
<comment type="caution">
    <text evidence="13">The sequence shown here is derived from an EMBL/GenBank/DDBJ whole genome shotgun (WGS) entry which is preliminary data.</text>
</comment>
<evidence type="ECO:0000256" key="2">
    <source>
        <dbReference type="ARBA" id="ARBA00022448"/>
    </source>
</evidence>
<evidence type="ECO:0000256" key="8">
    <source>
        <dbReference type="ARBA" id="ARBA00023186"/>
    </source>
</evidence>
<dbReference type="InterPro" id="IPR047196">
    <property type="entry name" value="YidC_ALB_C"/>
</dbReference>
<dbReference type="EMBL" id="MFPS01000006">
    <property type="protein sequence ID" value="OGH59788.1"/>
    <property type="molecule type" value="Genomic_DNA"/>
</dbReference>
<accession>A0A1F6LK77</accession>
<evidence type="ECO:0000256" key="3">
    <source>
        <dbReference type="ARBA" id="ARBA00022475"/>
    </source>
</evidence>
<evidence type="ECO:0000256" key="10">
    <source>
        <dbReference type="SAM" id="MobiDB-lite"/>
    </source>
</evidence>
<feature type="transmembrane region" description="Helical" evidence="11">
    <location>
        <begin position="196"/>
        <end position="219"/>
    </location>
</feature>
<gene>
    <name evidence="13" type="ORF">A2725_02105</name>
</gene>
<name>A0A1F6LK77_9BACT</name>
<dbReference type="GO" id="GO:0015031">
    <property type="term" value="P:protein transport"/>
    <property type="evidence" value="ECO:0007669"/>
    <property type="project" value="UniProtKB-KW"/>
</dbReference>
<evidence type="ECO:0000313" key="13">
    <source>
        <dbReference type="EMBL" id="OGH59788.1"/>
    </source>
</evidence>
<dbReference type="Pfam" id="PF02096">
    <property type="entry name" value="60KD_IMP"/>
    <property type="match status" value="1"/>
</dbReference>
<feature type="transmembrane region" description="Helical" evidence="11">
    <location>
        <begin position="20"/>
        <end position="42"/>
    </location>
</feature>
<feature type="domain" description="Membrane insertase YidC/Oxa/ALB C-terminal" evidence="12">
    <location>
        <begin position="28"/>
        <end position="231"/>
    </location>
</feature>
<dbReference type="CDD" id="cd20070">
    <property type="entry name" value="5TM_YidC_Alb3"/>
    <property type="match status" value="1"/>
</dbReference>
<evidence type="ECO:0000313" key="14">
    <source>
        <dbReference type="Proteomes" id="UP000177067"/>
    </source>
</evidence>
<evidence type="ECO:0000256" key="9">
    <source>
        <dbReference type="RuleBase" id="RU003945"/>
    </source>
</evidence>
<organism evidence="13 14">
    <name type="scientific">Candidatus Magasanikbacteria bacterium RIFCSPHIGHO2_01_FULL_33_34</name>
    <dbReference type="NCBI Taxonomy" id="1798671"/>
    <lineage>
        <taxon>Bacteria</taxon>
        <taxon>Candidatus Magasanikiibacteriota</taxon>
    </lineage>
</organism>
<dbReference type="InterPro" id="IPR028055">
    <property type="entry name" value="YidC/Oxa/ALB_C"/>
</dbReference>
<evidence type="ECO:0000256" key="11">
    <source>
        <dbReference type="SAM" id="Phobius"/>
    </source>
</evidence>
<dbReference type="GO" id="GO:0051205">
    <property type="term" value="P:protein insertion into membrane"/>
    <property type="evidence" value="ECO:0007669"/>
    <property type="project" value="TreeGrafter"/>
</dbReference>
<dbReference type="GO" id="GO:0005886">
    <property type="term" value="C:plasma membrane"/>
    <property type="evidence" value="ECO:0007669"/>
    <property type="project" value="UniProtKB-SubCell"/>
</dbReference>
<evidence type="ECO:0000256" key="1">
    <source>
        <dbReference type="ARBA" id="ARBA00004651"/>
    </source>
</evidence>
<evidence type="ECO:0000256" key="6">
    <source>
        <dbReference type="ARBA" id="ARBA00022989"/>
    </source>
</evidence>
<sequence length="279" mass="31676">MRELFQTILYEPIFNLFVGLYNIIPDVGIVILIITLAIRIVLYPMTKKSIAAQKSMTDLQPKLEELKIKYKGDQQTLAQETMKLYKENKVNPLGSCLPILVQLPVFIAIYWVLQEGLGSEQNFDTLYSFVKNPGEIKTISLGFIDLGQKNIILAAAAGLAQYWQSKMMQSKKPPKEAGEGAKDESTMSMVNKQMLYFMPGLTFFIGMSFPGGLALYWFLSTLLTALQQKYMLSDKEKNTETKEEKKIVEKTIEGEVEEIKDKPTETEKKAEETKENNNT</sequence>
<keyword evidence="3" id="KW-1003">Cell membrane</keyword>
<evidence type="ECO:0000256" key="4">
    <source>
        <dbReference type="ARBA" id="ARBA00022692"/>
    </source>
</evidence>
<protein>
    <recommendedName>
        <fullName evidence="12">Membrane insertase YidC/Oxa/ALB C-terminal domain-containing protein</fullName>
    </recommendedName>
</protein>
<dbReference type="PANTHER" id="PTHR12428:SF65">
    <property type="entry name" value="CYTOCHROME C OXIDASE ASSEMBLY PROTEIN COX18, MITOCHONDRIAL"/>
    <property type="match status" value="1"/>
</dbReference>
<keyword evidence="6 11" id="KW-1133">Transmembrane helix</keyword>
<dbReference type="AlphaFoldDB" id="A0A1F6LK77"/>